<keyword evidence="7" id="KW-0032">Aminotransferase</keyword>
<dbReference type="InterPro" id="IPR036390">
    <property type="entry name" value="WH_DNA-bd_sf"/>
</dbReference>
<dbReference type="RefSeq" id="WP_247026888.1">
    <property type="nucleotide sequence ID" value="NZ_JALKCH010000002.1"/>
</dbReference>
<keyword evidence="4" id="KW-0238">DNA-binding</keyword>
<dbReference type="Proteomes" id="UP001203284">
    <property type="component" value="Unassembled WGS sequence"/>
</dbReference>
<keyword evidence="5" id="KW-0804">Transcription</keyword>
<dbReference type="CDD" id="cd00609">
    <property type="entry name" value="AAT_like"/>
    <property type="match status" value="1"/>
</dbReference>
<dbReference type="EMBL" id="JALKCH010000002">
    <property type="protein sequence ID" value="MCK0195826.1"/>
    <property type="molecule type" value="Genomic_DNA"/>
</dbReference>
<comment type="similarity">
    <text evidence="1">In the C-terminal section; belongs to the class-I pyridoxal-phosphate-dependent aminotransferase family.</text>
</comment>
<dbReference type="InterPro" id="IPR051446">
    <property type="entry name" value="HTH_trans_reg/aminotransferase"/>
</dbReference>
<organism evidence="7 8">
    <name type="scientific">Ancylobacter crimeensis</name>
    <dbReference type="NCBI Taxonomy" id="2579147"/>
    <lineage>
        <taxon>Bacteria</taxon>
        <taxon>Pseudomonadati</taxon>
        <taxon>Pseudomonadota</taxon>
        <taxon>Alphaproteobacteria</taxon>
        <taxon>Hyphomicrobiales</taxon>
        <taxon>Xanthobacteraceae</taxon>
        <taxon>Ancylobacter</taxon>
    </lineage>
</organism>
<dbReference type="Pfam" id="PF00392">
    <property type="entry name" value="GntR"/>
    <property type="match status" value="1"/>
</dbReference>
<protein>
    <submittedName>
        <fullName evidence="7">PLP-dependent aminotransferase family protein</fullName>
    </submittedName>
</protein>
<name>A0ABT0D799_9HYPH</name>
<dbReference type="InterPro" id="IPR015421">
    <property type="entry name" value="PyrdxlP-dep_Trfase_major"/>
</dbReference>
<evidence type="ECO:0000256" key="4">
    <source>
        <dbReference type="ARBA" id="ARBA00023125"/>
    </source>
</evidence>
<evidence type="ECO:0000313" key="8">
    <source>
        <dbReference type="Proteomes" id="UP001203284"/>
    </source>
</evidence>
<accession>A0ABT0D799</accession>
<dbReference type="PANTHER" id="PTHR46577:SF2">
    <property type="entry name" value="TRANSCRIPTIONAL REGULATORY PROTEIN"/>
    <property type="match status" value="1"/>
</dbReference>
<sequence length="449" mass="48305">MAVIRRRVASRGLAAGEKLPSIRALARQMQVSPSTVVEAYDRLVAEGLVRARPGSGFYVAGFAPAALHAEPAPPRDRAIDPFWVSRQSLDAAPGTLRPGCGWLPPDWMPAPVIRRALRTLARAEPGVLADYGATRGSPALRALIARRSVADGIEIGAEQVLLTSSGTQAVDLVCRLLLEPGDTVLVDDPCYFNFLATLRTHRMQLVSVPYSPTGPDLDAFAEALARHRPRLYLTNTALHNPTGATLAPAVAHRLLSLAAAHHLTIVEDEIFADFEPDPTPRLAALDGLARVIRIGSFSKTLSASIRCGYVVARPDIVERLIDLQVATQFGGPGPMAAEIVATTLADGCYRRHLAELRTRLARQRQDVAARLGTLGIVPWTVPRGGFYLWCRLPGQRDAADVARAALREGVVLAPGNVFSLAQSATGLMRFNVAQMNDAAFRVLRNALDG</sequence>
<evidence type="ECO:0000256" key="1">
    <source>
        <dbReference type="ARBA" id="ARBA00005384"/>
    </source>
</evidence>
<dbReference type="SMART" id="SM00345">
    <property type="entry name" value="HTH_GNTR"/>
    <property type="match status" value="1"/>
</dbReference>
<reference evidence="7 8" key="1">
    <citation type="submission" date="2022-04" db="EMBL/GenBank/DDBJ databases">
        <authorList>
            <person name="Grouzdev D.S."/>
            <person name="Pantiukh K.S."/>
            <person name="Krutkina M.S."/>
        </authorList>
    </citation>
    <scope>NUCLEOTIDE SEQUENCE [LARGE SCALE GENOMIC DNA]</scope>
    <source>
        <strain evidence="7 8">6x-1</strain>
    </source>
</reference>
<dbReference type="CDD" id="cd07377">
    <property type="entry name" value="WHTH_GntR"/>
    <property type="match status" value="1"/>
</dbReference>
<keyword evidence="7" id="KW-0808">Transferase</keyword>
<dbReference type="GO" id="GO:0008483">
    <property type="term" value="F:transaminase activity"/>
    <property type="evidence" value="ECO:0007669"/>
    <property type="project" value="UniProtKB-KW"/>
</dbReference>
<dbReference type="Pfam" id="PF00155">
    <property type="entry name" value="Aminotran_1_2"/>
    <property type="match status" value="1"/>
</dbReference>
<evidence type="ECO:0000256" key="2">
    <source>
        <dbReference type="ARBA" id="ARBA00022898"/>
    </source>
</evidence>
<dbReference type="InterPro" id="IPR036388">
    <property type="entry name" value="WH-like_DNA-bd_sf"/>
</dbReference>
<evidence type="ECO:0000256" key="3">
    <source>
        <dbReference type="ARBA" id="ARBA00023015"/>
    </source>
</evidence>
<evidence type="ECO:0000256" key="5">
    <source>
        <dbReference type="ARBA" id="ARBA00023163"/>
    </source>
</evidence>
<dbReference type="PROSITE" id="PS50949">
    <property type="entry name" value="HTH_GNTR"/>
    <property type="match status" value="1"/>
</dbReference>
<dbReference type="SUPFAM" id="SSF46785">
    <property type="entry name" value="Winged helix' DNA-binding domain"/>
    <property type="match status" value="1"/>
</dbReference>
<dbReference type="InterPro" id="IPR015424">
    <property type="entry name" value="PyrdxlP-dep_Trfase"/>
</dbReference>
<dbReference type="InterPro" id="IPR000524">
    <property type="entry name" value="Tscrpt_reg_HTH_GntR"/>
</dbReference>
<evidence type="ECO:0000259" key="6">
    <source>
        <dbReference type="PROSITE" id="PS50949"/>
    </source>
</evidence>
<comment type="caution">
    <text evidence="7">The sequence shown here is derived from an EMBL/GenBank/DDBJ whole genome shotgun (WGS) entry which is preliminary data.</text>
</comment>
<dbReference type="SUPFAM" id="SSF53383">
    <property type="entry name" value="PLP-dependent transferases"/>
    <property type="match status" value="1"/>
</dbReference>
<dbReference type="InterPro" id="IPR004839">
    <property type="entry name" value="Aminotransferase_I/II_large"/>
</dbReference>
<keyword evidence="8" id="KW-1185">Reference proteome</keyword>
<dbReference type="PANTHER" id="PTHR46577">
    <property type="entry name" value="HTH-TYPE TRANSCRIPTIONAL REGULATORY PROTEIN GABR"/>
    <property type="match status" value="1"/>
</dbReference>
<keyword evidence="3" id="KW-0805">Transcription regulation</keyword>
<keyword evidence="2" id="KW-0663">Pyridoxal phosphate</keyword>
<dbReference type="Gene3D" id="1.10.10.10">
    <property type="entry name" value="Winged helix-like DNA-binding domain superfamily/Winged helix DNA-binding domain"/>
    <property type="match status" value="1"/>
</dbReference>
<feature type="domain" description="HTH gntR-type" evidence="6">
    <location>
        <begin position="1"/>
        <end position="62"/>
    </location>
</feature>
<evidence type="ECO:0000313" key="7">
    <source>
        <dbReference type="EMBL" id="MCK0195826.1"/>
    </source>
</evidence>
<gene>
    <name evidence="7" type="ORF">MWN34_02775</name>
</gene>
<proteinExistence type="inferred from homology"/>
<dbReference type="Gene3D" id="3.40.640.10">
    <property type="entry name" value="Type I PLP-dependent aspartate aminotransferase-like (Major domain)"/>
    <property type="match status" value="1"/>
</dbReference>